<accession>A0ABV0RF62</accession>
<sequence>MYFQPPRVVTLAPLILEGRASLVTITKSVLHVNDPDNPADVLVMVLEPPRHGRLTRLHGDRPLARFKLEELSREHIQYVHDGSEEVEDGVVLQVNDGHSYRNILLQVRIVQKDTIILQQASTPATKREELLQVEGMFGKINIPAASLFLSELKAESGTDF</sequence>
<evidence type="ECO:0000256" key="2">
    <source>
        <dbReference type="ARBA" id="ARBA00022737"/>
    </source>
</evidence>
<name>A0ABV0RF62_9TELE</name>
<feature type="repeat" description="CSPG" evidence="4">
    <location>
        <begin position="5"/>
        <end position="95"/>
    </location>
</feature>
<dbReference type="EMBL" id="JAHRIN010042581">
    <property type="protein sequence ID" value="MEQ2206158.1"/>
    <property type="molecule type" value="Genomic_DNA"/>
</dbReference>
<protein>
    <submittedName>
        <fullName evidence="5">Uncharacterized protein</fullName>
    </submittedName>
</protein>
<organism evidence="5 6">
    <name type="scientific">Xenoophorus captivus</name>
    <dbReference type="NCBI Taxonomy" id="1517983"/>
    <lineage>
        <taxon>Eukaryota</taxon>
        <taxon>Metazoa</taxon>
        <taxon>Chordata</taxon>
        <taxon>Craniata</taxon>
        <taxon>Vertebrata</taxon>
        <taxon>Euteleostomi</taxon>
        <taxon>Actinopterygii</taxon>
        <taxon>Neopterygii</taxon>
        <taxon>Teleostei</taxon>
        <taxon>Neoteleostei</taxon>
        <taxon>Acanthomorphata</taxon>
        <taxon>Ovalentaria</taxon>
        <taxon>Atherinomorphae</taxon>
        <taxon>Cyprinodontiformes</taxon>
        <taxon>Goodeidae</taxon>
        <taxon>Xenoophorus</taxon>
    </lineage>
</organism>
<dbReference type="InterPro" id="IPR039005">
    <property type="entry name" value="CSPG_rpt"/>
</dbReference>
<gene>
    <name evidence="5" type="ORF">XENOCAPTIV_024463</name>
</gene>
<dbReference type="Proteomes" id="UP001434883">
    <property type="component" value="Unassembled WGS sequence"/>
</dbReference>
<evidence type="ECO:0000256" key="1">
    <source>
        <dbReference type="ARBA" id="ARBA00022729"/>
    </source>
</evidence>
<dbReference type="Pfam" id="PF16184">
    <property type="entry name" value="Cadherin_3"/>
    <property type="match status" value="1"/>
</dbReference>
<evidence type="ECO:0000256" key="4">
    <source>
        <dbReference type="PROSITE-ProRule" id="PRU01201"/>
    </source>
</evidence>
<keyword evidence="1" id="KW-0732">Signal</keyword>
<keyword evidence="6" id="KW-1185">Reference proteome</keyword>
<proteinExistence type="predicted"/>
<keyword evidence="2" id="KW-0677">Repeat</keyword>
<reference evidence="5 6" key="1">
    <citation type="submission" date="2021-06" db="EMBL/GenBank/DDBJ databases">
        <authorList>
            <person name="Palmer J.M."/>
        </authorList>
    </citation>
    <scope>NUCLEOTIDE SEQUENCE [LARGE SCALE GENOMIC DNA]</scope>
    <source>
        <strain evidence="5 6">XC_2019</strain>
        <tissue evidence="5">Muscle</tissue>
    </source>
</reference>
<evidence type="ECO:0000313" key="5">
    <source>
        <dbReference type="EMBL" id="MEQ2206158.1"/>
    </source>
</evidence>
<evidence type="ECO:0000256" key="3">
    <source>
        <dbReference type="ARBA" id="ARBA00023180"/>
    </source>
</evidence>
<dbReference type="InterPro" id="IPR051561">
    <property type="entry name" value="FRAS1_ECM"/>
</dbReference>
<comment type="caution">
    <text evidence="5">The sequence shown here is derived from an EMBL/GenBank/DDBJ whole genome shotgun (WGS) entry which is preliminary data.</text>
</comment>
<dbReference type="PROSITE" id="PS51854">
    <property type="entry name" value="CSPG"/>
    <property type="match status" value="1"/>
</dbReference>
<dbReference type="PANTHER" id="PTHR45739">
    <property type="entry name" value="MATRIX PROTEIN, PUTATIVE-RELATED"/>
    <property type="match status" value="1"/>
</dbReference>
<evidence type="ECO:0000313" key="6">
    <source>
        <dbReference type="Proteomes" id="UP001434883"/>
    </source>
</evidence>
<dbReference type="PANTHER" id="PTHR45739:SF1">
    <property type="entry name" value="EXTRACELLULAR MATRIX ORGANIZING PROTEIN FRAS1"/>
    <property type="match status" value="1"/>
</dbReference>
<keyword evidence="3" id="KW-0325">Glycoprotein</keyword>